<accession>A0A2T5I6D5</accession>
<organism evidence="1 2">
    <name type="scientific">Nitrosospira multiformis</name>
    <dbReference type="NCBI Taxonomy" id="1231"/>
    <lineage>
        <taxon>Bacteria</taxon>
        <taxon>Pseudomonadati</taxon>
        <taxon>Pseudomonadota</taxon>
        <taxon>Betaproteobacteria</taxon>
        <taxon>Nitrosomonadales</taxon>
        <taxon>Nitrosomonadaceae</taxon>
        <taxon>Nitrosospira</taxon>
    </lineage>
</organism>
<evidence type="ECO:0000313" key="2">
    <source>
        <dbReference type="Proteomes" id="UP000244152"/>
    </source>
</evidence>
<comment type="caution">
    <text evidence="1">The sequence shown here is derived from an EMBL/GenBank/DDBJ whole genome shotgun (WGS) entry which is preliminary data.</text>
</comment>
<gene>
    <name evidence="1" type="ORF">C8R21_1282</name>
</gene>
<dbReference type="AlphaFoldDB" id="A0A2T5I6D5"/>
<name>A0A2T5I6D5_9PROT</name>
<evidence type="ECO:0000313" key="1">
    <source>
        <dbReference type="EMBL" id="PTQ79393.1"/>
    </source>
</evidence>
<proteinExistence type="predicted"/>
<sequence>MLTIYVYLTPNFMNPDRLGNSVSKIKTLLGKAAERSFNALWAALGCIIETLRPPECRNYFANSGMYPIKRETLERQRPFRPCKPLLFGFWMGDLDIRRT</sequence>
<protein>
    <submittedName>
        <fullName evidence="1">Uncharacterized protein</fullName>
    </submittedName>
</protein>
<reference evidence="1 2" key="1">
    <citation type="submission" date="2018-04" db="EMBL/GenBank/DDBJ databases">
        <title>Active sludge and wastewater microbial communities from Klosterneuburg, Austria.</title>
        <authorList>
            <person name="Wagner M."/>
        </authorList>
    </citation>
    <scope>NUCLEOTIDE SEQUENCE [LARGE SCALE GENOMIC DNA]</scope>
    <source>
        <strain evidence="1 2">Nl12</strain>
    </source>
</reference>
<dbReference type="EMBL" id="QAOK01000028">
    <property type="protein sequence ID" value="PTQ79393.1"/>
    <property type="molecule type" value="Genomic_DNA"/>
</dbReference>
<dbReference type="Proteomes" id="UP000244152">
    <property type="component" value="Unassembled WGS sequence"/>
</dbReference>